<dbReference type="InterPro" id="IPR008947">
    <property type="entry name" value="PLipase_C/P1_nuclease_dom_sf"/>
</dbReference>
<evidence type="ECO:0000259" key="6">
    <source>
        <dbReference type="PROSITE" id="PS51841"/>
    </source>
</evidence>
<dbReference type="SUPFAM" id="SSF101898">
    <property type="entry name" value="NHL repeat"/>
    <property type="match status" value="1"/>
</dbReference>
<dbReference type="PROSITE" id="PS51841">
    <property type="entry name" value="LTD"/>
    <property type="match status" value="1"/>
</dbReference>
<reference evidence="7 8" key="1">
    <citation type="submission" date="2017-09" db="EMBL/GenBank/DDBJ databases">
        <title>Depth-based differentiation of microbial function through sediment-hosted aquifers and enrichment of novel symbionts in the deep terrestrial subsurface.</title>
        <authorList>
            <person name="Probst A.J."/>
            <person name="Ladd B."/>
            <person name="Jarett J.K."/>
            <person name="Geller-Mcgrath D.E."/>
            <person name="Sieber C.M."/>
            <person name="Emerson J.B."/>
            <person name="Anantharaman K."/>
            <person name="Thomas B.C."/>
            <person name="Malmstrom R."/>
            <person name="Stieglmeier M."/>
            <person name="Klingl A."/>
            <person name="Woyke T."/>
            <person name="Ryan C.M."/>
            <person name="Banfield J.F."/>
        </authorList>
    </citation>
    <scope>NUCLEOTIDE SEQUENCE [LARGE SCALE GENOMIC DNA]</scope>
    <source>
        <strain evidence="7">CG10_big_fil_rev_8_21_14_0_10_36_16</strain>
    </source>
</reference>
<dbReference type="Gene3D" id="2.40.50.90">
    <property type="match status" value="1"/>
</dbReference>
<dbReference type="InterPro" id="IPR018391">
    <property type="entry name" value="PQQ_b-propeller_rpt"/>
</dbReference>
<dbReference type="PANTHER" id="PTHR12302:SF3">
    <property type="entry name" value="SERINE_THREONINE-PROTEIN KINASE 31"/>
    <property type="match status" value="1"/>
</dbReference>
<dbReference type="Proteomes" id="UP000228496">
    <property type="component" value="Unassembled WGS sequence"/>
</dbReference>
<dbReference type="InterPro" id="IPR016071">
    <property type="entry name" value="Staphylococal_nuclease_OB-fold"/>
</dbReference>
<dbReference type="InterPro" id="IPR015943">
    <property type="entry name" value="WD40/YVTN_repeat-like_dom_sf"/>
</dbReference>
<evidence type="ECO:0000259" key="5">
    <source>
        <dbReference type="PROSITE" id="PS50830"/>
    </source>
</evidence>
<gene>
    <name evidence="7" type="ORF">COV29_03100</name>
</gene>
<protein>
    <recommendedName>
        <fullName evidence="9">TNase-like domain-containing protein</fullName>
    </recommendedName>
</protein>
<evidence type="ECO:0000256" key="3">
    <source>
        <dbReference type="ARBA" id="ARBA00022801"/>
    </source>
</evidence>
<evidence type="ECO:0000256" key="2">
    <source>
        <dbReference type="ARBA" id="ARBA00022759"/>
    </source>
</evidence>
<proteinExistence type="predicted"/>
<accession>A0A2J0QAI6</accession>
<dbReference type="AlphaFoldDB" id="A0A2J0QAI6"/>
<dbReference type="Gene3D" id="2.130.10.10">
    <property type="entry name" value="YVTN repeat-like/Quinoprotein amine dehydrogenase"/>
    <property type="match status" value="1"/>
</dbReference>
<dbReference type="Gene3D" id="2.60.40.1260">
    <property type="entry name" value="Lamin Tail domain"/>
    <property type="match status" value="1"/>
</dbReference>
<dbReference type="SUPFAM" id="SSF50199">
    <property type="entry name" value="Staphylococcal nuclease"/>
    <property type="match status" value="1"/>
</dbReference>
<dbReference type="SMART" id="SM00564">
    <property type="entry name" value="PQQ"/>
    <property type="match status" value="4"/>
</dbReference>
<comment type="caution">
    <text evidence="7">The sequence shown here is derived from an EMBL/GenBank/DDBJ whole genome shotgun (WGS) entry which is preliminary data.</text>
</comment>
<keyword evidence="1" id="KW-0540">Nuclease</keyword>
<keyword evidence="4" id="KW-0472">Membrane</keyword>
<feature type="domain" description="LTD" evidence="6">
    <location>
        <begin position="571"/>
        <end position="710"/>
    </location>
</feature>
<dbReference type="InterPro" id="IPR036415">
    <property type="entry name" value="Lamin_tail_dom_sf"/>
</dbReference>
<dbReference type="InterPro" id="IPR001322">
    <property type="entry name" value="Lamin_tail_dom"/>
</dbReference>
<evidence type="ECO:0008006" key="9">
    <source>
        <dbReference type="Google" id="ProtNLM"/>
    </source>
</evidence>
<name>A0A2J0QAI6_9BACT</name>
<dbReference type="Gene3D" id="1.10.575.10">
    <property type="entry name" value="P1 Nuclease"/>
    <property type="match status" value="1"/>
</dbReference>
<dbReference type="Pfam" id="PF13360">
    <property type="entry name" value="PQQ_2"/>
    <property type="match status" value="1"/>
</dbReference>
<dbReference type="PROSITE" id="PS50830">
    <property type="entry name" value="TNASE_3"/>
    <property type="match status" value="1"/>
</dbReference>
<keyword evidence="4" id="KW-1133">Transmembrane helix</keyword>
<dbReference type="GO" id="GO:0016788">
    <property type="term" value="F:hydrolase activity, acting on ester bonds"/>
    <property type="evidence" value="ECO:0007669"/>
    <property type="project" value="InterPro"/>
</dbReference>
<evidence type="ECO:0000313" key="7">
    <source>
        <dbReference type="EMBL" id="PJE50696.1"/>
    </source>
</evidence>
<dbReference type="InterPro" id="IPR002372">
    <property type="entry name" value="PQQ_rpt_dom"/>
</dbReference>
<keyword evidence="2" id="KW-0255">Endonuclease</keyword>
<organism evidence="7 8">
    <name type="scientific">Candidatus Yanofskybacteria bacterium CG10_big_fil_rev_8_21_14_0_10_36_16</name>
    <dbReference type="NCBI Taxonomy" id="1975096"/>
    <lineage>
        <taxon>Bacteria</taxon>
        <taxon>Candidatus Yanofskyibacteriota</taxon>
    </lineage>
</organism>
<keyword evidence="3" id="KW-0378">Hydrolase</keyword>
<dbReference type="EMBL" id="PCXQ01000005">
    <property type="protein sequence ID" value="PJE50696.1"/>
    <property type="molecule type" value="Genomic_DNA"/>
</dbReference>
<dbReference type="SMART" id="SM00318">
    <property type="entry name" value="SNc"/>
    <property type="match status" value="1"/>
</dbReference>
<dbReference type="SUPFAM" id="SSF48537">
    <property type="entry name" value="Phospholipase C/P1 nuclease"/>
    <property type="match status" value="1"/>
</dbReference>
<dbReference type="InterPro" id="IPR035437">
    <property type="entry name" value="SNase_OB-fold_sf"/>
</dbReference>
<dbReference type="GO" id="GO:0004519">
    <property type="term" value="F:endonuclease activity"/>
    <property type="evidence" value="ECO:0007669"/>
    <property type="project" value="UniProtKB-KW"/>
</dbReference>
<dbReference type="Pfam" id="PF00932">
    <property type="entry name" value="LTD"/>
    <property type="match status" value="1"/>
</dbReference>
<evidence type="ECO:0000256" key="4">
    <source>
        <dbReference type="SAM" id="Phobius"/>
    </source>
</evidence>
<keyword evidence="4" id="KW-0812">Transmembrane</keyword>
<feature type="transmembrane region" description="Helical" evidence="4">
    <location>
        <begin position="12"/>
        <end position="35"/>
    </location>
</feature>
<dbReference type="PANTHER" id="PTHR12302">
    <property type="entry name" value="EBNA2 BINDING PROTEIN P100"/>
    <property type="match status" value="1"/>
</dbReference>
<evidence type="ECO:0000313" key="8">
    <source>
        <dbReference type="Proteomes" id="UP000228496"/>
    </source>
</evidence>
<dbReference type="Pfam" id="PF00565">
    <property type="entry name" value="SNase"/>
    <property type="match status" value="1"/>
</dbReference>
<evidence type="ECO:0000256" key="1">
    <source>
        <dbReference type="ARBA" id="ARBA00022722"/>
    </source>
</evidence>
<feature type="domain" description="TNase-like" evidence="5">
    <location>
        <begin position="449"/>
        <end position="571"/>
    </location>
</feature>
<sequence length="1128" mass="125792">MNYFLPIVNHKNLVKTSVIMGVTLFYFWVSMLPVFSYSQYNTHPALTNAAIDFYNLSFSENKLTDDDKKNLIEGAIREDDAPLSVNHFYDPVYNEGWLGYTTSKEWGLYSEVRQATTNLALAQYKLPTSFIDSTSYADWSYERAIWDYARGDRKRAMIGMGHLLHLLEDSAVPEHTRGDTHLPWHHATSSPYEKETDKWKINIWNISENLFNEGENPILLSSQEKYFDEIAKYSNGYFFSEDTIFSDKYYSPNLNSTKFFLIKNENKLFAINYDKNGREYKLALLNTFSLRNFTDVNEVTLEDPDIGSIILDGYWERLSNEFVLNGAGALKLFLEQGEEAKKLYIEKYGESNDEDGLWDKFLGFFGFGNENNTNIDFQIIGGVLNNDNIVYIEQNIKDDANNDNDDAILNNDDAISSPSPSPLLNDDIILQNDDSVPSNYCDDELENRSFINGEVVAVQDGDTFQIHSGRFIRLIGVDSPEKNDDYYEDAKKALSEMIMGNEVLIEAGLDDTDNFGRMLGYVFVNNKFVNLDMIKNGWASATPVKPNTACARLFKDSEDDAKIDRMGMWVVPAKRVVINEIAWAGTGASPYDEWIELYNAEGEDVDLSGWRLESDDLSPAIEFPEGTIIGAGKYFLIERFNDDVVSNIDADLAVSFGHGGLNNNGEVIALYNDFGVVADMVGEKDKMWYSGNSGDRVSMERIDPLVSGKDYSNWKNFTGLSFNGEDSDGGEIKGTPKRVNSKVISRGSADFMLASLGSLLGIGGDFEGGLNEPEMLSDGVVYNDLSSKIIGIALFFEPAVLPDGIIVSVRFSDSSYGVVAINGDGVEKWRYKSTYGRTANLIVLDDGSVMFRHPAGGPITKLDVNGNKIWDSDIGGKTSDLALDDDGNVFFTIVSLDKMVKLSPNGDTLWISTDGSRFGGFNPAPVDGGDVFVSADMNGLPGFYRFNGDTGELLWSDRVKIASLYKAINLTYDKEENMLYASTRSTRIIRIKVLTNEMSEYMTSCNEGVIATVPTKVREDSLLIGMFNVFDVNRKAAICSIEKGNEDGKIFLDTNWEAELSGEVLNKIETDLYGNIFFTTKDGVVESLDSEGNTRWSLDLGSSVSGHLAIGDSVVYVSIDGKLFEISE</sequence>
<dbReference type="SUPFAM" id="SSF74853">
    <property type="entry name" value="Lamin A/C globular tail domain"/>
    <property type="match status" value="1"/>
</dbReference>